<protein>
    <submittedName>
        <fullName evidence="3">Cold shock-like protein</fullName>
    </submittedName>
</protein>
<proteinExistence type="predicted"/>
<evidence type="ECO:0000259" key="1">
    <source>
        <dbReference type="PROSITE" id="PS51857"/>
    </source>
</evidence>
<dbReference type="InterPro" id="IPR002059">
    <property type="entry name" value="CSP_DNA-bd"/>
</dbReference>
<organism evidence="2">
    <name type="scientific">Cladocopium goreaui</name>
    <dbReference type="NCBI Taxonomy" id="2562237"/>
    <lineage>
        <taxon>Eukaryota</taxon>
        <taxon>Sar</taxon>
        <taxon>Alveolata</taxon>
        <taxon>Dinophyceae</taxon>
        <taxon>Suessiales</taxon>
        <taxon>Symbiodiniaceae</taxon>
        <taxon>Cladocopium</taxon>
    </lineage>
</organism>
<dbReference type="Proteomes" id="UP001152797">
    <property type="component" value="Unassembled WGS sequence"/>
</dbReference>
<sequence length="177" mass="19510">MALTGVVKSFNPHKGWGFIESNGQDVFLYKGDLKGICVDKGTNVQFTMKSTEKGTQAENVVVIISPDEASYFGEIKSFNSMKGYGFITSEAFPNQDIFLLKTDIQDGYAPGGCPCRFKVTMEEKGPRAQEVQLLGQAAQDMSMWGGWGMKGMKGMGKGMGKMGKGLNIWQPMFMKDW</sequence>
<reference evidence="3 4" key="2">
    <citation type="submission" date="2024-05" db="EMBL/GenBank/DDBJ databases">
        <authorList>
            <person name="Chen Y."/>
            <person name="Shah S."/>
            <person name="Dougan E. K."/>
            <person name="Thang M."/>
            <person name="Chan C."/>
        </authorList>
    </citation>
    <scope>NUCLEOTIDE SEQUENCE [LARGE SCALE GENOMIC DNA]</scope>
</reference>
<gene>
    <name evidence="2" type="ORF">C1SCF055_LOCUS21528</name>
</gene>
<dbReference type="PANTHER" id="PTHR11544">
    <property type="entry name" value="COLD SHOCK DOMAIN CONTAINING PROTEINS"/>
    <property type="match status" value="1"/>
</dbReference>
<dbReference type="GO" id="GO:0003676">
    <property type="term" value="F:nucleic acid binding"/>
    <property type="evidence" value="ECO:0007669"/>
    <property type="project" value="InterPro"/>
</dbReference>
<dbReference type="Gene3D" id="2.40.50.140">
    <property type="entry name" value="Nucleic acid-binding proteins"/>
    <property type="match status" value="2"/>
</dbReference>
<dbReference type="InterPro" id="IPR011129">
    <property type="entry name" value="CSD"/>
</dbReference>
<reference evidence="2" key="1">
    <citation type="submission" date="2022-10" db="EMBL/GenBank/DDBJ databases">
        <authorList>
            <person name="Chen Y."/>
            <person name="Dougan E. K."/>
            <person name="Chan C."/>
            <person name="Rhodes N."/>
            <person name="Thang M."/>
        </authorList>
    </citation>
    <scope>NUCLEOTIDE SEQUENCE</scope>
</reference>
<dbReference type="InterPro" id="IPR012340">
    <property type="entry name" value="NA-bd_OB-fold"/>
</dbReference>
<feature type="domain" description="CSD" evidence="1">
    <location>
        <begin position="2"/>
        <end position="62"/>
    </location>
</feature>
<dbReference type="InterPro" id="IPR050181">
    <property type="entry name" value="Cold_shock_domain"/>
</dbReference>
<dbReference type="OrthoDB" id="422005at2759"/>
<evidence type="ECO:0000313" key="3">
    <source>
        <dbReference type="EMBL" id="CAL4782228.1"/>
    </source>
</evidence>
<comment type="caution">
    <text evidence="2">The sequence shown here is derived from an EMBL/GenBank/DDBJ whole genome shotgun (WGS) entry which is preliminary data.</text>
</comment>
<accession>A0A9P1CRC8</accession>
<evidence type="ECO:0000313" key="4">
    <source>
        <dbReference type="Proteomes" id="UP001152797"/>
    </source>
</evidence>
<dbReference type="AlphaFoldDB" id="A0A9P1CRC8"/>
<evidence type="ECO:0000313" key="2">
    <source>
        <dbReference type="EMBL" id="CAI3994916.1"/>
    </source>
</evidence>
<dbReference type="EMBL" id="CAMXCT010002009">
    <property type="protein sequence ID" value="CAI3994916.1"/>
    <property type="molecule type" value="Genomic_DNA"/>
</dbReference>
<keyword evidence="4" id="KW-1185">Reference proteome</keyword>
<dbReference type="EMBL" id="CAMXCT020002009">
    <property type="protein sequence ID" value="CAL1148291.1"/>
    <property type="molecule type" value="Genomic_DNA"/>
</dbReference>
<dbReference type="Pfam" id="PF00313">
    <property type="entry name" value="CSD"/>
    <property type="match status" value="1"/>
</dbReference>
<dbReference type="SMART" id="SM00357">
    <property type="entry name" value="CSP"/>
    <property type="match status" value="2"/>
</dbReference>
<dbReference type="PROSITE" id="PS51857">
    <property type="entry name" value="CSD_2"/>
    <property type="match status" value="1"/>
</dbReference>
<name>A0A9P1CRC8_9DINO</name>
<dbReference type="SUPFAM" id="SSF50249">
    <property type="entry name" value="Nucleic acid-binding proteins"/>
    <property type="match status" value="2"/>
</dbReference>
<dbReference type="EMBL" id="CAMXCT030002009">
    <property type="protein sequence ID" value="CAL4782228.1"/>
    <property type="molecule type" value="Genomic_DNA"/>
</dbReference>